<dbReference type="Proteomes" id="UP001556367">
    <property type="component" value="Unassembled WGS sequence"/>
</dbReference>
<evidence type="ECO:0000313" key="2">
    <source>
        <dbReference type="EMBL" id="KAL0951873.1"/>
    </source>
</evidence>
<feature type="domain" description="DUF4246" evidence="1">
    <location>
        <begin position="52"/>
        <end position="455"/>
    </location>
</feature>
<sequence>MSQLSAELRSKFAWYKDYTSRTIREQWAADALGRVWKVRIPSGEAEVRLSKKQIEYVLDELTGYDLLRDEESGCYVSCFERIWASDCLLEDALVPRLVTSIASFRSSNRSRPVTSSSDGVSFILDPYLYPLVYHRSLVQHRGDSYSTVPAPSGDALYLTSSSMLPSRVHVSPSSEAIFTSYINNVETASHPEMYASLGSLLSAFIPMFEHTLTDLHRNNPLGQRIPGPCKYAEWDEPDSPEYSDDEAGWVAYERELRAWTLNRPIRLPDVPKNGYIGGLEKRRHQVKLTGRDIYVIVQIEDIRLDPDKPEYAGSSWSVCGMLNERVVACGVYCASMDNVMDPSISFRMAVTSPKGFMAGDTGATLRTWGLQHDDPCRQHLGSAPLRQGGAVCFPNIYQHQYSPFRLTNSERPGHVTMVTFLLVDPELSGIKGSSGRELIPSTASVPPQQREWIARAVDGAIDKRLPVEVVERIMGYVEGLMSRDAASTIRNQMAREREVWSALIEQSYFHVHFDMWIGPGFGW</sequence>
<protein>
    <recommendedName>
        <fullName evidence="1">DUF4246 domain-containing protein</fullName>
    </recommendedName>
</protein>
<dbReference type="PANTHER" id="PTHR33119">
    <property type="entry name" value="IFI3P"/>
    <property type="match status" value="1"/>
</dbReference>
<keyword evidence="3" id="KW-1185">Reference proteome</keyword>
<evidence type="ECO:0000313" key="3">
    <source>
        <dbReference type="Proteomes" id="UP001556367"/>
    </source>
</evidence>
<dbReference type="InterPro" id="IPR025340">
    <property type="entry name" value="DUF4246"/>
</dbReference>
<name>A0ABR3J889_9AGAR</name>
<dbReference type="Pfam" id="PF14033">
    <property type="entry name" value="DUF4246"/>
    <property type="match status" value="1"/>
</dbReference>
<dbReference type="PANTHER" id="PTHR33119:SF1">
    <property type="entry name" value="FE2OG DIOXYGENASE DOMAIN-CONTAINING PROTEIN"/>
    <property type="match status" value="1"/>
</dbReference>
<accession>A0ABR3J889</accession>
<dbReference type="EMBL" id="JASNQZ010000011">
    <property type="protein sequence ID" value="KAL0951873.1"/>
    <property type="molecule type" value="Genomic_DNA"/>
</dbReference>
<comment type="caution">
    <text evidence="2">The sequence shown here is derived from an EMBL/GenBank/DDBJ whole genome shotgun (WGS) entry which is preliminary data.</text>
</comment>
<reference evidence="3" key="1">
    <citation type="submission" date="2024-06" db="EMBL/GenBank/DDBJ databases">
        <title>Multi-omics analyses provide insights into the biosynthesis of the anticancer antibiotic pleurotin in Hohenbuehelia grisea.</title>
        <authorList>
            <person name="Weaver J.A."/>
            <person name="Alberti F."/>
        </authorList>
    </citation>
    <scope>NUCLEOTIDE SEQUENCE [LARGE SCALE GENOMIC DNA]</scope>
    <source>
        <strain evidence="3">T-177</strain>
    </source>
</reference>
<gene>
    <name evidence="2" type="ORF">HGRIS_008533</name>
</gene>
<proteinExistence type="predicted"/>
<organism evidence="2 3">
    <name type="scientific">Hohenbuehelia grisea</name>
    <dbReference type="NCBI Taxonomy" id="104357"/>
    <lineage>
        <taxon>Eukaryota</taxon>
        <taxon>Fungi</taxon>
        <taxon>Dikarya</taxon>
        <taxon>Basidiomycota</taxon>
        <taxon>Agaricomycotina</taxon>
        <taxon>Agaricomycetes</taxon>
        <taxon>Agaricomycetidae</taxon>
        <taxon>Agaricales</taxon>
        <taxon>Pleurotineae</taxon>
        <taxon>Pleurotaceae</taxon>
        <taxon>Hohenbuehelia</taxon>
    </lineage>
</organism>
<evidence type="ECO:0000259" key="1">
    <source>
        <dbReference type="Pfam" id="PF14033"/>
    </source>
</evidence>
<dbReference type="InterPro" id="IPR049192">
    <property type="entry name" value="DUF4246_C"/>
</dbReference>